<dbReference type="RefSeq" id="WP_289786770.1">
    <property type="nucleotide sequence ID" value="NZ_JAUDJE010000028.1"/>
</dbReference>
<protein>
    <submittedName>
        <fullName evidence="1">GAF domain-containing protein</fullName>
    </submittedName>
</protein>
<comment type="caution">
    <text evidence="1">The sequence shown here is derived from an EMBL/GenBank/DDBJ whole genome shotgun (WGS) entry which is preliminary data.</text>
</comment>
<organism evidence="1 2">
    <name type="scientific">Bordetella petrii</name>
    <dbReference type="NCBI Taxonomy" id="94624"/>
    <lineage>
        <taxon>Bacteria</taxon>
        <taxon>Pseudomonadati</taxon>
        <taxon>Pseudomonadota</taxon>
        <taxon>Betaproteobacteria</taxon>
        <taxon>Burkholderiales</taxon>
        <taxon>Alcaligenaceae</taxon>
        <taxon>Bordetella</taxon>
    </lineage>
</organism>
<dbReference type="InterPro" id="IPR029016">
    <property type="entry name" value="GAF-like_dom_sf"/>
</dbReference>
<keyword evidence="2" id="KW-1185">Reference proteome</keyword>
<evidence type="ECO:0000313" key="2">
    <source>
        <dbReference type="Proteomes" id="UP001175604"/>
    </source>
</evidence>
<dbReference type="Gene3D" id="3.30.450.40">
    <property type="match status" value="1"/>
</dbReference>
<evidence type="ECO:0000313" key="1">
    <source>
        <dbReference type="EMBL" id="MDM9561829.1"/>
    </source>
</evidence>
<name>A0ABT7W9H9_9BORD</name>
<accession>A0ABT7W9H9</accession>
<reference evidence="1" key="1">
    <citation type="submission" date="2023-06" db="EMBL/GenBank/DDBJ databases">
        <title>full genome analysis of Phenantherene degrader P3.</title>
        <authorList>
            <person name="Akbar A."/>
            <person name="Rahmeh R."/>
            <person name="Kishk M."/>
        </authorList>
    </citation>
    <scope>NUCLEOTIDE SEQUENCE</scope>
    <source>
        <strain evidence="1">P3</strain>
    </source>
</reference>
<gene>
    <name evidence="1" type="ORF">QUC21_22545</name>
</gene>
<dbReference type="Proteomes" id="UP001175604">
    <property type="component" value="Unassembled WGS sequence"/>
</dbReference>
<proteinExistence type="predicted"/>
<sequence length="165" mass="17410">MMQDAYAGALPHIDALARGCADRDPQALFRAIDAYAAQALGHRLCTINRYDPGPMAVVRLYSSNPQAYPPGGSKRKAGTEWGRQVLLEQRLFIGQGSEAIRQAFDDHAAIAALGLRSVINVPVVARGVCLGTANFLMTADVVTPEQVAAARLAGLLAVPGLLMAG</sequence>
<dbReference type="SUPFAM" id="SSF55781">
    <property type="entry name" value="GAF domain-like"/>
    <property type="match status" value="1"/>
</dbReference>
<dbReference type="EMBL" id="JAUDJE010000028">
    <property type="protein sequence ID" value="MDM9561829.1"/>
    <property type="molecule type" value="Genomic_DNA"/>
</dbReference>